<evidence type="ECO:0000313" key="9">
    <source>
        <dbReference type="Proteomes" id="UP000638648"/>
    </source>
</evidence>
<feature type="domain" description="Alpha-L-rhamnosidase concanavalin-like" evidence="4">
    <location>
        <begin position="394"/>
        <end position="494"/>
    </location>
</feature>
<keyword evidence="9" id="KW-1185">Reference proteome</keyword>
<dbReference type="Pfam" id="PF17389">
    <property type="entry name" value="Bac_rhamnosid6H"/>
    <property type="match status" value="1"/>
</dbReference>
<dbReference type="RefSeq" id="WP_192749184.1">
    <property type="nucleotide sequence ID" value="NZ_BAABJL010000017.1"/>
</dbReference>
<dbReference type="Gene3D" id="1.50.10.10">
    <property type="match status" value="1"/>
</dbReference>
<dbReference type="EC" id="3.2.1.40" evidence="2"/>
<name>A0A927MQV9_9ACTN</name>
<evidence type="ECO:0000259" key="6">
    <source>
        <dbReference type="Pfam" id="PF17389"/>
    </source>
</evidence>
<protein>
    <recommendedName>
        <fullName evidence="2">alpha-L-rhamnosidase</fullName>
        <ecNumber evidence="2">3.2.1.40</ecNumber>
    </recommendedName>
</protein>
<feature type="domain" description="Bacterial alpha-L-rhamnosidase N-terminal" evidence="5">
    <location>
        <begin position="219"/>
        <end position="380"/>
    </location>
</feature>
<dbReference type="InterPro" id="IPR016007">
    <property type="entry name" value="Alpha_rhamnosid"/>
</dbReference>
<dbReference type="Pfam" id="PF08531">
    <property type="entry name" value="Bac_rhamnosid_N"/>
    <property type="match status" value="1"/>
</dbReference>
<dbReference type="SUPFAM" id="SSF48208">
    <property type="entry name" value="Six-hairpin glycosidases"/>
    <property type="match status" value="1"/>
</dbReference>
<dbReference type="Gene3D" id="2.60.120.260">
    <property type="entry name" value="Galactose-binding domain-like"/>
    <property type="match status" value="2"/>
</dbReference>
<comment type="caution">
    <text evidence="8">The sequence shown here is derived from an EMBL/GenBank/DDBJ whole genome shotgun (WGS) entry which is preliminary data.</text>
</comment>
<accession>A0A927MQV9</accession>
<evidence type="ECO:0000313" key="8">
    <source>
        <dbReference type="EMBL" id="MBE1604691.1"/>
    </source>
</evidence>
<keyword evidence="3 8" id="KW-0378">Hydrolase</keyword>
<dbReference type="Gene3D" id="2.60.420.10">
    <property type="entry name" value="Maltose phosphorylase, domain 3"/>
    <property type="match status" value="1"/>
</dbReference>
<dbReference type="Gene3D" id="2.60.120.560">
    <property type="entry name" value="Exo-inulinase, domain 1"/>
    <property type="match status" value="1"/>
</dbReference>
<dbReference type="GO" id="GO:0030596">
    <property type="term" value="F:alpha-L-rhamnosidase activity"/>
    <property type="evidence" value="ECO:0007669"/>
    <property type="project" value="UniProtKB-EC"/>
</dbReference>
<feature type="domain" description="Alpha-L-rhamnosidase six-hairpin glycosidase" evidence="6">
    <location>
        <begin position="504"/>
        <end position="850"/>
    </location>
</feature>
<dbReference type="InterPro" id="IPR012341">
    <property type="entry name" value="6hp_glycosidase-like_sf"/>
</dbReference>
<sequence length="953" mass="103154">MPSDWAPAASFEYGLPDADWHADWIRRRPGGAGPLAYVDDVIRAAGGAATLLHRTTSAPDDCTIEFGVRVQIRSAGWVLRSVDGTNGYVWRLVPGHGLAFHVLRDGVLGPAEVVPVEVRRDHDHRVVVHAAGGSFQTSVDGVVVDRRRDDTYPTGRFGVLQRDGEQAEFSDLTVRTVAGEPLLTPPATSQLATWENTSTVRQIDEWTLARREFEVRDGEVTRARAYIASHHNAELRINGGRVGGRASFAYPGEGYYQVLDVTDHLAGSRRAAVGALLHWYGNGQGRPAGEPGLLLRLVLDFADGASQVVVSDGSWKVHEGPYLQAGYRNDEGDPIEHLDLGRVPVGWDQPGYADDAWDHAEVIGRHPVSPFTRLRPQEAQLAEVPAEPVALLTAADGTPVADFGRVIPARPVVRFAAGTAGRVVRIRAGYNLTDAGRVDASQLLTQGTDMSFPCTQVDGPQTYSAFTHLGFRYLEVPDAGEELRTEGISAVVVHAEPPSFLPAARFESSDPTLDAVFDLLRRSALYGIQEQFVDTPTREKGQFLADAVNISYATMAVLGERTSTRQAIREFLASASRYWHSEEERGRYNAVYPNGDGKRDIPDFSLMMPSWVRRYHLESGDVELVREAYPALCDTAGYVVRHIAVDGPCAGLVTDLAGGGGPYLHGIVDWPASGRFGYDMATAARTTVNAQSVGVLRDVAYLGRVLGRPEAESASYDEQADRLTEAVNRSLLRPDGRYSDGLHADGTSSEQAGQHATSFALAFDIAPREVWEPAANHLAGLGMRQGPLTVHRLLRALGAVGRTDAILRLLTNAEDLGWAKVLADGGSFTWEAWTLDEGTNHSQSHGWGAQAAVDVLEFLLGVRVTTPGAATVEVAPPRCVLTYARGAVPTERGVVSVDWARRGEEFRVQVDVPANVVATVRLPEPGGDEAVFEVGPGRWHLSRGGVESTSVLS</sequence>
<dbReference type="EMBL" id="JADBEM010000001">
    <property type="protein sequence ID" value="MBE1604691.1"/>
    <property type="molecule type" value="Genomic_DNA"/>
</dbReference>
<comment type="catalytic activity">
    <reaction evidence="1">
        <text>Hydrolysis of terminal non-reducing alpha-L-rhamnose residues in alpha-L-rhamnosides.</text>
        <dbReference type="EC" id="3.2.1.40"/>
    </reaction>
</comment>
<keyword evidence="8" id="KW-0326">Glycosidase</keyword>
<feature type="domain" description="Alpha-L-rhamnosidase C-terminal" evidence="7">
    <location>
        <begin position="861"/>
        <end position="930"/>
    </location>
</feature>
<dbReference type="AlphaFoldDB" id="A0A927MQV9"/>
<organism evidence="8 9">
    <name type="scientific">Actinopolymorpha pittospori</name>
    <dbReference type="NCBI Taxonomy" id="648752"/>
    <lineage>
        <taxon>Bacteria</taxon>
        <taxon>Bacillati</taxon>
        <taxon>Actinomycetota</taxon>
        <taxon>Actinomycetes</taxon>
        <taxon>Propionibacteriales</taxon>
        <taxon>Actinopolymorphaceae</taxon>
        <taxon>Actinopolymorpha</taxon>
    </lineage>
</organism>
<proteinExistence type="predicted"/>
<evidence type="ECO:0000256" key="2">
    <source>
        <dbReference type="ARBA" id="ARBA00012652"/>
    </source>
</evidence>
<dbReference type="InterPro" id="IPR013737">
    <property type="entry name" value="Bac_rhamnosid_N"/>
</dbReference>
<dbReference type="PANTHER" id="PTHR33307:SF6">
    <property type="entry name" value="ALPHA-RHAMNOSIDASE (EUROFUNG)-RELATED"/>
    <property type="match status" value="1"/>
</dbReference>
<dbReference type="InterPro" id="IPR008928">
    <property type="entry name" value="6-hairpin_glycosidase_sf"/>
</dbReference>
<dbReference type="InterPro" id="IPR035398">
    <property type="entry name" value="Bac_rhamnosid_C"/>
</dbReference>
<evidence type="ECO:0000259" key="7">
    <source>
        <dbReference type="Pfam" id="PF17390"/>
    </source>
</evidence>
<dbReference type="PANTHER" id="PTHR33307">
    <property type="entry name" value="ALPHA-RHAMNOSIDASE (EUROFUNG)"/>
    <property type="match status" value="1"/>
</dbReference>
<dbReference type="Pfam" id="PF05592">
    <property type="entry name" value="Bac_rhamnosid"/>
    <property type="match status" value="1"/>
</dbReference>
<evidence type="ECO:0000259" key="4">
    <source>
        <dbReference type="Pfam" id="PF05592"/>
    </source>
</evidence>
<dbReference type="InterPro" id="IPR035396">
    <property type="entry name" value="Bac_rhamnosid6H"/>
</dbReference>
<evidence type="ECO:0000256" key="1">
    <source>
        <dbReference type="ARBA" id="ARBA00001445"/>
    </source>
</evidence>
<reference evidence="8" key="1">
    <citation type="submission" date="2020-10" db="EMBL/GenBank/DDBJ databases">
        <title>Sequencing the genomes of 1000 actinobacteria strains.</title>
        <authorList>
            <person name="Klenk H.-P."/>
        </authorList>
    </citation>
    <scope>NUCLEOTIDE SEQUENCE</scope>
    <source>
        <strain evidence="8">DSM 45354</strain>
    </source>
</reference>
<dbReference type="Pfam" id="PF17390">
    <property type="entry name" value="Bac_rhamnosid_C"/>
    <property type="match status" value="1"/>
</dbReference>
<evidence type="ECO:0000259" key="5">
    <source>
        <dbReference type="Pfam" id="PF08531"/>
    </source>
</evidence>
<evidence type="ECO:0000256" key="3">
    <source>
        <dbReference type="ARBA" id="ARBA00022801"/>
    </source>
</evidence>
<dbReference type="InterPro" id="IPR008902">
    <property type="entry name" value="Rhamnosid_concanavalin"/>
</dbReference>
<dbReference type="Proteomes" id="UP000638648">
    <property type="component" value="Unassembled WGS sequence"/>
</dbReference>
<gene>
    <name evidence="8" type="ORF">HEB94_001539</name>
</gene>
<dbReference type="GO" id="GO:0005975">
    <property type="term" value="P:carbohydrate metabolic process"/>
    <property type="evidence" value="ECO:0007669"/>
    <property type="project" value="InterPro"/>
</dbReference>